<dbReference type="EMBL" id="JACVVK020000201">
    <property type="protein sequence ID" value="KAK7485029.1"/>
    <property type="molecule type" value="Genomic_DNA"/>
</dbReference>
<evidence type="ECO:0000313" key="3">
    <source>
        <dbReference type="Proteomes" id="UP001519460"/>
    </source>
</evidence>
<feature type="region of interest" description="Disordered" evidence="1">
    <location>
        <begin position="17"/>
        <end position="36"/>
    </location>
</feature>
<evidence type="ECO:0000256" key="1">
    <source>
        <dbReference type="SAM" id="MobiDB-lite"/>
    </source>
</evidence>
<feature type="compositionally biased region" description="Basic residues" evidence="1">
    <location>
        <begin position="21"/>
        <end position="30"/>
    </location>
</feature>
<protein>
    <submittedName>
        <fullName evidence="2">Uncharacterized protein</fullName>
    </submittedName>
</protein>
<organism evidence="2 3">
    <name type="scientific">Batillaria attramentaria</name>
    <dbReference type="NCBI Taxonomy" id="370345"/>
    <lineage>
        <taxon>Eukaryota</taxon>
        <taxon>Metazoa</taxon>
        <taxon>Spiralia</taxon>
        <taxon>Lophotrochozoa</taxon>
        <taxon>Mollusca</taxon>
        <taxon>Gastropoda</taxon>
        <taxon>Caenogastropoda</taxon>
        <taxon>Sorbeoconcha</taxon>
        <taxon>Cerithioidea</taxon>
        <taxon>Batillariidae</taxon>
        <taxon>Batillaria</taxon>
    </lineage>
</organism>
<dbReference type="Proteomes" id="UP001519460">
    <property type="component" value="Unassembled WGS sequence"/>
</dbReference>
<dbReference type="AlphaFoldDB" id="A0ABD0KCY5"/>
<accession>A0ABD0KCY5</accession>
<evidence type="ECO:0000313" key="2">
    <source>
        <dbReference type="EMBL" id="KAK7485029.1"/>
    </source>
</evidence>
<proteinExistence type="predicted"/>
<gene>
    <name evidence="2" type="ORF">BaRGS_00023807</name>
</gene>
<sequence length="121" mass="13514">MLREPVYPPLVFSFPSAPGKEKKKQRKTSSHRTLANNRMPIRTDKYVLRSQLPTLPFTQNNHGTGINDGVSKGIVFRPTAPIVHTSLLQSAAEIWSIAVHQVCAANGVLGVGPRRRWLLQY</sequence>
<comment type="caution">
    <text evidence="2">The sequence shown here is derived from an EMBL/GenBank/DDBJ whole genome shotgun (WGS) entry which is preliminary data.</text>
</comment>
<reference evidence="2 3" key="1">
    <citation type="journal article" date="2023" name="Sci. Data">
        <title>Genome assembly of the Korean intertidal mud-creeper Batillaria attramentaria.</title>
        <authorList>
            <person name="Patra A.K."/>
            <person name="Ho P.T."/>
            <person name="Jun S."/>
            <person name="Lee S.J."/>
            <person name="Kim Y."/>
            <person name="Won Y.J."/>
        </authorList>
    </citation>
    <scope>NUCLEOTIDE SEQUENCE [LARGE SCALE GENOMIC DNA]</scope>
    <source>
        <strain evidence="2">Wonlab-2016</strain>
    </source>
</reference>
<name>A0ABD0KCY5_9CAEN</name>
<keyword evidence="3" id="KW-1185">Reference proteome</keyword>